<name>A0A3G8H4V6_9BURK</name>
<reference evidence="7" key="1">
    <citation type="submission" date="2018-11" db="EMBL/GenBank/DDBJ databases">
        <title>FDA dAtabase for Regulatory Grade micrObial Sequences (FDA-ARGOS): Supporting development and validation of Infectious Disease Dx tests.</title>
        <authorList>
            <person name="Goldberg B."/>
            <person name="Campos J."/>
            <person name="Tallon L."/>
            <person name="Sadzewicz L."/>
            <person name="Zhao X."/>
            <person name="Vavikolanu K."/>
            <person name="Mehta A."/>
            <person name="Aluvathingal J."/>
            <person name="Nadendla S."/>
            <person name="Geyer C."/>
            <person name="Nandy P."/>
            <person name="Yan Y."/>
            <person name="Sichtig H."/>
        </authorList>
    </citation>
    <scope>NUCLEOTIDE SEQUENCE [LARGE SCALE GENOMIC DNA]</scope>
    <source>
        <strain evidence="7">FDAARGOS_614</strain>
    </source>
</reference>
<dbReference type="PROSITE" id="PS51118">
    <property type="entry name" value="HTH_HXLR"/>
    <property type="match status" value="1"/>
</dbReference>
<dbReference type="EMBL" id="CP033970">
    <property type="protein sequence ID" value="AZG15547.1"/>
    <property type="molecule type" value="Genomic_DNA"/>
</dbReference>
<organism evidence="6 7">
    <name type="scientific">Cupriavidus pauculus</name>
    <dbReference type="NCBI Taxonomy" id="82633"/>
    <lineage>
        <taxon>Bacteria</taxon>
        <taxon>Pseudomonadati</taxon>
        <taxon>Pseudomonadota</taxon>
        <taxon>Betaproteobacteria</taxon>
        <taxon>Burkholderiales</taxon>
        <taxon>Burkholderiaceae</taxon>
        <taxon>Cupriavidus</taxon>
    </lineage>
</organism>
<dbReference type="RefSeq" id="WP_124685281.1">
    <property type="nucleotide sequence ID" value="NZ_CP033970.1"/>
</dbReference>
<dbReference type="PANTHER" id="PTHR33204:SF17">
    <property type="entry name" value="TRANSCRIPTIONAL REGULATORY PROTEIN"/>
    <property type="match status" value="1"/>
</dbReference>
<evidence type="ECO:0000256" key="3">
    <source>
        <dbReference type="ARBA" id="ARBA00023163"/>
    </source>
</evidence>
<dbReference type="Proteomes" id="UP000270411">
    <property type="component" value="Chromosome 2"/>
</dbReference>
<keyword evidence="2" id="KW-0238">DNA-binding</keyword>
<dbReference type="Pfam" id="PF01638">
    <property type="entry name" value="HxlR"/>
    <property type="match status" value="1"/>
</dbReference>
<dbReference type="Gene3D" id="1.10.10.10">
    <property type="entry name" value="Winged helix-like DNA-binding domain superfamily/Winged helix DNA-binding domain"/>
    <property type="match status" value="1"/>
</dbReference>
<gene>
    <name evidence="6" type="ORF">EHF44_18900</name>
</gene>
<evidence type="ECO:0000256" key="1">
    <source>
        <dbReference type="ARBA" id="ARBA00023015"/>
    </source>
</evidence>
<dbReference type="InterPro" id="IPR002577">
    <property type="entry name" value="HTH_HxlR"/>
</dbReference>
<evidence type="ECO:0000313" key="6">
    <source>
        <dbReference type="EMBL" id="AZG15547.1"/>
    </source>
</evidence>
<evidence type="ECO:0000313" key="7">
    <source>
        <dbReference type="Proteomes" id="UP000270411"/>
    </source>
</evidence>
<feature type="region of interest" description="Disordered" evidence="4">
    <location>
        <begin position="153"/>
        <end position="180"/>
    </location>
</feature>
<sequence>MQKTAHKDGACPTARAIARVGDTWSVLILREAFYGTARFDDFQKRLGIAPNMLTRRLNSLVDEGLLARRPYCAHPPRDEYVLTARGRDFRPVLLTLMDWGDRHFADQTGTVRLVERQTGRTVRIALVDADTGQRITETDHYIAAGDAASPALRARLARSAPPGTPPASHPTPSSSPTSRA</sequence>
<dbReference type="PANTHER" id="PTHR33204">
    <property type="entry name" value="TRANSCRIPTIONAL REGULATOR, MARR FAMILY"/>
    <property type="match status" value="1"/>
</dbReference>
<proteinExistence type="predicted"/>
<accession>A0A3G8H4V6</accession>
<keyword evidence="3" id="KW-0804">Transcription</keyword>
<dbReference type="KEGG" id="cpau:EHF44_18900"/>
<dbReference type="InterPro" id="IPR036390">
    <property type="entry name" value="WH_DNA-bd_sf"/>
</dbReference>
<dbReference type="AlphaFoldDB" id="A0A3G8H4V6"/>
<keyword evidence="1" id="KW-0805">Transcription regulation</keyword>
<evidence type="ECO:0000259" key="5">
    <source>
        <dbReference type="PROSITE" id="PS51118"/>
    </source>
</evidence>
<protein>
    <submittedName>
        <fullName evidence="6">Transcriptional regulator</fullName>
    </submittedName>
</protein>
<evidence type="ECO:0000256" key="2">
    <source>
        <dbReference type="ARBA" id="ARBA00023125"/>
    </source>
</evidence>
<feature type="domain" description="HTH hxlR-type" evidence="5">
    <location>
        <begin position="11"/>
        <end position="108"/>
    </location>
</feature>
<dbReference type="SUPFAM" id="SSF46785">
    <property type="entry name" value="Winged helix' DNA-binding domain"/>
    <property type="match status" value="1"/>
</dbReference>
<dbReference type="InterPro" id="IPR036388">
    <property type="entry name" value="WH-like_DNA-bd_sf"/>
</dbReference>
<dbReference type="OrthoDB" id="9807069at2"/>
<dbReference type="GO" id="GO:0003677">
    <property type="term" value="F:DNA binding"/>
    <property type="evidence" value="ECO:0007669"/>
    <property type="project" value="UniProtKB-KW"/>
</dbReference>
<feature type="compositionally biased region" description="Low complexity" evidence="4">
    <location>
        <begin position="170"/>
        <end position="180"/>
    </location>
</feature>
<evidence type="ECO:0000256" key="4">
    <source>
        <dbReference type="SAM" id="MobiDB-lite"/>
    </source>
</evidence>